<dbReference type="Gene3D" id="2.30.110.10">
    <property type="entry name" value="Electron Transport, Fmn-binding Protein, Chain A"/>
    <property type="match status" value="1"/>
</dbReference>
<reference evidence="2" key="1">
    <citation type="submission" date="2015-07" db="EMBL/GenBank/DDBJ databases">
        <authorList>
            <person name="Teixeira M.M."/>
            <person name="Souza R.C."/>
            <person name="Almeida L.G."/>
            <person name="Vicente V.A."/>
            <person name="de Hoog S."/>
            <person name="Bocca A.L."/>
            <person name="de Almeida S.R."/>
            <person name="Vasconcelos A.T."/>
            <person name="Felipe M.S."/>
        </authorList>
    </citation>
    <scope>NUCLEOTIDE SEQUENCE [LARGE SCALE GENOMIC DNA]</scope>
    <source>
        <strain evidence="2">KSF</strain>
    </source>
</reference>
<dbReference type="Pfam" id="PF12900">
    <property type="entry name" value="Pyridox_ox_2"/>
    <property type="match status" value="1"/>
</dbReference>
<name>A0A1C1C7R3_9EURO</name>
<dbReference type="InterPro" id="IPR024747">
    <property type="entry name" value="Pyridox_Oxase-rel"/>
</dbReference>
<dbReference type="PANTHER" id="PTHR34071">
    <property type="entry name" value="5-NITROIMIDAZOLE ANTIBIOTICS RESISTANCE PROTEIN, NIMA-FAMILY-RELATED PROTEIN-RELATED"/>
    <property type="match status" value="1"/>
</dbReference>
<gene>
    <name evidence="1" type="ORF">CLCR_05892</name>
</gene>
<comment type="caution">
    <text evidence="1">The sequence shown here is derived from an EMBL/GenBank/DDBJ whole genome shotgun (WGS) entry which is preliminary data.</text>
</comment>
<protein>
    <submittedName>
        <fullName evidence="1">Flavin-nucleotide-binding protein</fullName>
    </submittedName>
</protein>
<evidence type="ECO:0000313" key="1">
    <source>
        <dbReference type="EMBL" id="OCT44502.1"/>
    </source>
</evidence>
<dbReference type="AlphaFoldDB" id="A0A1C1C7R3"/>
<dbReference type="STRING" id="86049.A0A1C1C7R3"/>
<dbReference type="VEuPathDB" id="FungiDB:G647_07184"/>
<dbReference type="InterPro" id="IPR012349">
    <property type="entry name" value="Split_barrel_FMN-bd"/>
</dbReference>
<organism evidence="1 2">
    <name type="scientific">Cladophialophora carrionii</name>
    <dbReference type="NCBI Taxonomy" id="86049"/>
    <lineage>
        <taxon>Eukaryota</taxon>
        <taxon>Fungi</taxon>
        <taxon>Dikarya</taxon>
        <taxon>Ascomycota</taxon>
        <taxon>Pezizomycotina</taxon>
        <taxon>Eurotiomycetes</taxon>
        <taxon>Chaetothyriomycetidae</taxon>
        <taxon>Chaetothyriales</taxon>
        <taxon>Herpotrichiellaceae</taxon>
        <taxon>Cladophialophora</taxon>
    </lineage>
</organism>
<dbReference type="VEuPathDB" id="FungiDB:CLCR_05892"/>
<dbReference type="EMBL" id="LGRB01000020">
    <property type="protein sequence ID" value="OCT44502.1"/>
    <property type="molecule type" value="Genomic_DNA"/>
</dbReference>
<sequence length="299" mass="32435">MGHGRTLEYPKTPINRVNRYNQRATYDLEQIHTIINTSTVLHVSFNTPDAANPFPVTLPSSSFQMIMSHPSQMVGVAASFDHPSSSLGEPLDVYLHGYVSSRLMNLSRRAETGAEVGGTATSAPEAGLPVTISATKVDGLVLTLTPNTHDVNYRSATVYGYATLVSSTDEKLWAMETITNSVVSGRWAHTRVPPDTAEMTSTSILKVKVVGGSGKIRVGGPRDERKDLDRADVRAQVWTGTIPVWESFGDPVAFEGVSVGDGKGNLVPVVPEHVVSFVRERRGENERYALAAVEDRSQD</sequence>
<proteinExistence type="predicted"/>
<dbReference type="eggNOG" id="ENOG502S42E">
    <property type="taxonomic scope" value="Eukaryota"/>
</dbReference>
<dbReference type="OrthoDB" id="444432at2759"/>
<dbReference type="SUPFAM" id="SSF50475">
    <property type="entry name" value="FMN-binding split barrel"/>
    <property type="match status" value="1"/>
</dbReference>
<dbReference type="PANTHER" id="PTHR34071:SF2">
    <property type="entry name" value="FLAVIN-NUCLEOTIDE-BINDING PROTEIN"/>
    <property type="match status" value="1"/>
</dbReference>
<accession>A0A1C1C7R3</accession>
<keyword evidence="2" id="KW-1185">Reference proteome</keyword>
<evidence type="ECO:0000313" key="2">
    <source>
        <dbReference type="Proteomes" id="UP000094526"/>
    </source>
</evidence>
<dbReference type="Proteomes" id="UP000094526">
    <property type="component" value="Unassembled WGS sequence"/>
</dbReference>